<gene>
    <name evidence="3" type="ORF">DPMN_183159</name>
</gene>
<reference evidence="3" key="1">
    <citation type="journal article" date="2019" name="bioRxiv">
        <title>The Genome of the Zebra Mussel, Dreissena polymorpha: A Resource for Invasive Species Research.</title>
        <authorList>
            <person name="McCartney M.A."/>
            <person name="Auch B."/>
            <person name="Kono T."/>
            <person name="Mallez S."/>
            <person name="Zhang Y."/>
            <person name="Obille A."/>
            <person name="Becker A."/>
            <person name="Abrahante J.E."/>
            <person name="Garbe J."/>
            <person name="Badalamenti J.P."/>
            <person name="Herman A."/>
            <person name="Mangelson H."/>
            <person name="Liachko I."/>
            <person name="Sullivan S."/>
            <person name="Sone E.D."/>
            <person name="Koren S."/>
            <person name="Silverstein K.A.T."/>
            <person name="Beckman K.B."/>
            <person name="Gohl D.M."/>
        </authorList>
    </citation>
    <scope>NUCLEOTIDE SEQUENCE</scope>
    <source>
        <strain evidence="3">Duluth1</strain>
        <tissue evidence="3">Whole animal</tissue>
    </source>
</reference>
<keyword evidence="2" id="KW-1133">Transmembrane helix</keyword>
<evidence type="ECO:0000256" key="1">
    <source>
        <dbReference type="SAM" id="MobiDB-lite"/>
    </source>
</evidence>
<sequence length="187" mass="21883">MAQQNDLENPFVKRSVALYTSMIIVLDIGTYRARARVFYGQVWYCYCECCFCYYYCYFFFYCYYVLGYGEVVPVDLSINKKENRNQAAITIINGPGVGNVDIDGREMEMFIKIKLIKIKNFKINFGWAWPMWAGRPRIDRIVIRDVQYQLEVNRCRNEEVNFRGSSVNSVGEESGQDGQTERGDNHN</sequence>
<keyword evidence="2" id="KW-0472">Membrane</keyword>
<comment type="caution">
    <text evidence="3">The sequence shown here is derived from an EMBL/GenBank/DDBJ whole genome shotgun (WGS) entry which is preliminary data.</text>
</comment>
<dbReference type="Proteomes" id="UP000828390">
    <property type="component" value="Unassembled WGS sequence"/>
</dbReference>
<evidence type="ECO:0000313" key="4">
    <source>
        <dbReference type="Proteomes" id="UP000828390"/>
    </source>
</evidence>
<feature type="transmembrane region" description="Helical" evidence="2">
    <location>
        <begin position="43"/>
        <end position="66"/>
    </location>
</feature>
<feature type="transmembrane region" description="Helical" evidence="2">
    <location>
        <begin position="12"/>
        <end position="31"/>
    </location>
</feature>
<dbReference type="AlphaFoldDB" id="A0A9D4DG74"/>
<evidence type="ECO:0000256" key="2">
    <source>
        <dbReference type="SAM" id="Phobius"/>
    </source>
</evidence>
<name>A0A9D4DG74_DREPO</name>
<accession>A0A9D4DG74</accession>
<reference evidence="3" key="2">
    <citation type="submission" date="2020-11" db="EMBL/GenBank/DDBJ databases">
        <authorList>
            <person name="McCartney M.A."/>
            <person name="Auch B."/>
            <person name="Kono T."/>
            <person name="Mallez S."/>
            <person name="Becker A."/>
            <person name="Gohl D.M."/>
            <person name="Silverstein K.A.T."/>
            <person name="Koren S."/>
            <person name="Bechman K.B."/>
            <person name="Herman A."/>
            <person name="Abrahante J.E."/>
            <person name="Garbe J."/>
        </authorList>
    </citation>
    <scope>NUCLEOTIDE SEQUENCE</scope>
    <source>
        <strain evidence="3">Duluth1</strain>
        <tissue evidence="3">Whole animal</tissue>
    </source>
</reference>
<feature type="region of interest" description="Disordered" evidence="1">
    <location>
        <begin position="166"/>
        <end position="187"/>
    </location>
</feature>
<dbReference type="EMBL" id="JAIWYP010000010">
    <property type="protein sequence ID" value="KAH3748709.1"/>
    <property type="molecule type" value="Genomic_DNA"/>
</dbReference>
<proteinExistence type="predicted"/>
<organism evidence="3 4">
    <name type="scientific">Dreissena polymorpha</name>
    <name type="common">Zebra mussel</name>
    <name type="synonym">Mytilus polymorpha</name>
    <dbReference type="NCBI Taxonomy" id="45954"/>
    <lineage>
        <taxon>Eukaryota</taxon>
        <taxon>Metazoa</taxon>
        <taxon>Spiralia</taxon>
        <taxon>Lophotrochozoa</taxon>
        <taxon>Mollusca</taxon>
        <taxon>Bivalvia</taxon>
        <taxon>Autobranchia</taxon>
        <taxon>Heteroconchia</taxon>
        <taxon>Euheterodonta</taxon>
        <taxon>Imparidentia</taxon>
        <taxon>Neoheterodontei</taxon>
        <taxon>Myida</taxon>
        <taxon>Dreissenoidea</taxon>
        <taxon>Dreissenidae</taxon>
        <taxon>Dreissena</taxon>
    </lineage>
</organism>
<keyword evidence="2" id="KW-0812">Transmembrane</keyword>
<keyword evidence="4" id="KW-1185">Reference proteome</keyword>
<protein>
    <submittedName>
        <fullName evidence="3">Uncharacterized protein</fullName>
    </submittedName>
</protein>
<evidence type="ECO:0000313" key="3">
    <source>
        <dbReference type="EMBL" id="KAH3748709.1"/>
    </source>
</evidence>